<reference evidence="1" key="1">
    <citation type="journal article" date="2014" name="Int. J. Syst. Evol. Microbiol.">
        <title>Complete genome sequence of Corynebacterium casei LMG S-19264T (=DSM 44701T), isolated from a smear-ripened cheese.</title>
        <authorList>
            <consortium name="US DOE Joint Genome Institute (JGI-PGF)"/>
            <person name="Walter F."/>
            <person name="Albersmeier A."/>
            <person name="Kalinowski J."/>
            <person name="Ruckert C."/>
        </authorList>
    </citation>
    <scope>NUCLEOTIDE SEQUENCE</scope>
    <source>
        <strain evidence="1">CCM 7217</strain>
    </source>
</reference>
<proteinExistence type="predicted"/>
<sequence>MTGDTPSPPDMNLTGEWDEAVESRTVKDRVYEAATTLTAPTTVADVAERADCTKEGARPHLEWFVELGVLEKVADNPALFVRNEAYFEFRRVTELTREFKTAEAADEAIDEYRIRERELSSYFAESSPEAVVLSEATYEDLDEAYDRLSEWRTVTRRLRELREAKFRLKSNTGGSPASSFP</sequence>
<dbReference type="InterPro" id="IPR055766">
    <property type="entry name" value="DUF7342"/>
</dbReference>
<name>A0A830EB51_9EURY</name>
<evidence type="ECO:0000313" key="2">
    <source>
        <dbReference type="Proteomes" id="UP000646833"/>
    </source>
</evidence>
<dbReference type="EMBL" id="BMCI01000008">
    <property type="protein sequence ID" value="GGC71366.1"/>
    <property type="molecule type" value="Genomic_DNA"/>
</dbReference>
<accession>A0A830EB51</accession>
<protein>
    <recommendedName>
        <fullName evidence="3">Transcriptional regulator</fullName>
    </recommendedName>
</protein>
<reference evidence="1" key="2">
    <citation type="submission" date="2020-09" db="EMBL/GenBank/DDBJ databases">
        <authorList>
            <person name="Sun Q."/>
            <person name="Sedlacek I."/>
        </authorList>
    </citation>
    <scope>NUCLEOTIDE SEQUENCE</scope>
    <source>
        <strain evidence="1">CCM 7217</strain>
    </source>
</reference>
<gene>
    <name evidence="1" type="ORF">GCM10007209_36650</name>
</gene>
<dbReference type="RefSeq" id="WP_229722748.1">
    <property type="nucleotide sequence ID" value="NZ_BMCI01000008.1"/>
</dbReference>
<organism evidence="1 2">
    <name type="scientific">Haloferax sulfurifontis</name>
    <dbReference type="NCBI Taxonomy" id="255616"/>
    <lineage>
        <taxon>Archaea</taxon>
        <taxon>Methanobacteriati</taxon>
        <taxon>Methanobacteriota</taxon>
        <taxon>Stenosarchaea group</taxon>
        <taxon>Halobacteria</taxon>
        <taxon>Halobacteriales</taxon>
        <taxon>Haloferacaceae</taxon>
        <taxon>Haloferax</taxon>
    </lineage>
</organism>
<dbReference type="Pfam" id="PF24033">
    <property type="entry name" value="DUF7342"/>
    <property type="match status" value="1"/>
</dbReference>
<dbReference type="AlphaFoldDB" id="A0A830EB51"/>
<evidence type="ECO:0008006" key="3">
    <source>
        <dbReference type="Google" id="ProtNLM"/>
    </source>
</evidence>
<evidence type="ECO:0000313" key="1">
    <source>
        <dbReference type="EMBL" id="GGC71366.1"/>
    </source>
</evidence>
<dbReference type="Proteomes" id="UP000646833">
    <property type="component" value="Unassembled WGS sequence"/>
</dbReference>
<comment type="caution">
    <text evidence="1">The sequence shown here is derived from an EMBL/GenBank/DDBJ whole genome shotgun (WGS) entry which is preliminary data.</text>
</comment>